<dbReference type="AlphaFoldDB" id="M2N274"/>
<dbReference type="PANTHER" id="PTHR23204">
    <property type="entry name" value="CLEAVAGE AND POLYADENYLATION SPECIFIC FACTOR"/>
    <property type="match status" value="1"/>
</dbReference>
<feature type="compositionally biased region" description="Acidic residues" evidence="1">
    <location>
        <begin position="1"/>
        <end position="19"/>
    </location>
</feature>
<protein>
    <recommendedName>
        <fullName evidence="4">RRM domain-containing protein</fullName>
    </recommendedName>
</protein>
<dbReference type="HOGENOM" id="CLU_1023037_0_0_1"/>
<evidence type="ECO:0000313" key="3">
    <source>
        <dbReference type="Proteomes" id="UP000011761"/>
    </source>
</evidence>
<evidence type="ECO:0000256" key="1">
    <source>
        <dbReference type="SAM" id="MobiDB-lite"/>
    </source>
</evidence>
<accession>M2N274</accession>
<dbReference type="STRING" id="717646.M2N274"/>
<dbReference type="OrthoDB" id="10065185at2759"/>
<dbReference type="Gene3D" id="3.30.70.330">
    <property type="match status" value="1"/>
</dbReference>
<dbReference type="eggNOG" id="ENOG502S7DD">
    <property type="taxonomic scope" value="Eukaryota"/>
</dbReference>
<feature type="region of interest" description="Disordered" evidence="1">
    <location>
        <begin position="1"/>
        <end position="120"/>
    </location>
</feature>
<dbReference type="InterPro" id="IPR035979">
    <property type="entry name" value="RBD_domain_sf"/>
</dbReference>
<evidence type="ECO:0008006" key="4">
    <source>
        <dbReference type="Google" id="ProtNLM"/>
    </source>
</evidence>
<dbReference type="InterPro" id="IPR034772">
    <property type="entry name" value="CPSF6/7"/>
</dbReference>
<dbReference type="RefSeq" id="XP_007674846.1">
    <property type="nucleotide sequence ID" value="XM_007676656.1"/>
</dbReference>
<dbReference type="GeneID" id="19114060"/>
<gene>
    <name evidence="2" type="ORF">BAUCODRAFT_410594</name>
</gene>
<dbReference type="GO" id="GO:0003676">
    <property type="term" value="F:nucleic acid binding"/>
    <property type="evidence" value="ECO:0007669"/>
    <property type="project" value="InterPro"/>
</dbReference>
<dbReference type="SUPFAM" id="SSF54928">
    <property type="entry name" value="RNA-binding domain, RBD"/>
    <property type="match status" value="1"/>
</dbReference>
<dbReference type="GO" id="GO:0005634">
    <property type="term" value="C:nucleus"/>
    <property type="evidence" value="ECO:0007669"/>
    <property type="project" value="UniProtKB-SubCell"/>
</dbReference>
<dbReference type="CDD" id="cd12372">
    <property type="entry name" value="RRM_CFIm68_CFIm59"/>
    <property type="match status" value="1"/>
</dbReference>
<dbReference type="EMBL" id="KB445553">
    <property type="protein sequence ID" value="EMC98003.1"/>
    <property type="molecule type" value="Genomic_DNA"/>
</dbReference>
<evidence type="ECO:0000313" key="2">
    <source>
        <dbReference type="EMBL" id="EMC98003.1"/>
    </source>
</evidence>
<sequence>MAGDDDTFEIDIYGDEQQEPEVRAQPAESHPNGGEPVPDHATPETRVNGTARSATADPTPTPTDASHPPRQAAKRKAPDENDGGDSLPPHHNGTAPASDNNNNNDHQQYPDDRPLEPGATPALKLTDLHWWTTEEDLRSLCSRAGVGVVEEELLDLSFAEHKINGKSKGEAYLEFASPQAASAVKREVEAASPVKSAGGVRKTPFGVVFAGVGNPFRTVAGAGGKKEFGGGERGVGRGGAYNEFGNRGWDMSGMGGGGKWWWWWECWGDAAG</sequence>
<dbReference type="KEGG" id="bcom:BAUCODRAFT_410594"/>
<feature type="compositionally biased region" description="Low complexity" evidence="1">
    <location>
        <begin position="50"/>
        <end position="69"/>
    </location>
</feature>
<organism evidence="2 3">
    <name type="scientific">Baudoinia panamericana (strain UAMH 10762)</name>
    <name type="common">Angels' share fungus</name>
    <name type="synonym">Baudoinia compniacensis (strain UAMH 10762)</name>
    <dbReference type="NCBI Taxonomy" id="717646"/>
    <lineage>
        <taxon>Eukaryota</taxon>
        <taxon>Fungi</taxon>
        <taxon>Dikarya</taxon>
        <taxon>Ascomycota</taxon>
        <taxon>Pezizomycotina</taxon>
        <taxon>Dothideomycetes</taxon>
        <taxon>Dothideomycetidae</taxon>
        <taxon>Mycosphaerellales</taxon>
        <taxon>Teratosphaeriaceae</taxon>
        <taxon>Baudoinia</taxon>
    </lineage>
</organism>
<keyword evidence="3" id="KW-1185">Reference proteome</keyword>
<feature type="compositionally biased region" description="Polar residues" evidence="1">
    <location>
        <begin position="95"/>
        <end position="107"/>
    </location>
</feature>
<dbReference type="InterPro" id="IPR012677">
    <property type="entry name" value="Nucleotide-bd_a/b_plait_sf"/>
</dbReference>
<dbReference type="Proteomes" id="UP000011761">
    <property type="component" value="Unassembled WGS sequence"/>
</dbReference>
<name>M2N274_BAUPA</name>
<reference evidence="2 3" key="1">
    <citation type="journal article" date="2012" name="PLoS Pathog.">
        <title>Diverse lifestyles and strategies of plant pathogenesis encoded in the genomes of eighteen Dothideomycetes fungi.</title>
        <authorList>
            <person name="Ohm R.A."/>
            <person name="Feau N."/>
            <person name="Henrissat B."/>
            <person name="Schoch C.L."/>
            <person name="Horwitz B.A."/>
            <person name="Barry K.W."/>
            <person name="Condon B.J."/>
            <person name="Copeland A.C."/>
            <person name="Dhillon B."/>
            <person name="Glaser F."/>
            <person name="Hesse C.N."/>
            <person name="Kosti I."/>
            <person name="LaButti K."/>
            <person name="Lindquist E.A."/>
            <person name="Lucas S."/>
            <person name="Salamov A.A."/>
            <person name="Bradshaw R.E."/>
            <person name="Ciuffetti L."/>
            <person name="Hamelin R.C."/>
            <person name="Kema G.H.J."/>
            <person name="Lawrence C."/>
            <person name="Scott J.A."/>
            <person name="Spatafora J.W."/>
            <person name="Turgeon B.G."/>
            <person name="de Wit P.J.G.M."/>
            <person name="Zhong S."/>
            <person name="Goodwin S.B."/>
            <person name="Grigoriev I.V."/>
        </authorList>
    </citation>
    <scope>NUCLEOTIDE SEQUENCE [LARGE SCALE GENOMIC DNA]</scope>
    <source>
        <strain evidence="2 3">UAMH 10762</strain>
    </source>
</reference>
<proteinExistence type="predicted"/>
<dbReference type="GO" id="GO:0006397">
    <property type="term" value="P:mRNA processing"/>
    <property type="evidence" value="ECO:0007669"/>
    <property type="project" value="UniProtKB-KW"/>
</dbReference>